<dbReference type="InterPro" id="IPR009053">
    <property type="entry name" value="Prefoldin"/>
</dbReference>
<evidence type="ECO:0000256" key="2">
    <source>
        <dbReference type="ARBA" id="ARBA00023186"/>
    </source>
</evidence>
<dbReference type="PANTHER" id="PTHR21100:SF9">
    <property type="entry name" value="PREFOLDIN SUBUNIT 4"/>
    <property type="match status" value="1"/>
</dbReference>
<dbReference type="GO" id="GO:0015631">
    <property type="term" value="F:tubulin binding"/>
    <property type="evidence" value="ECO:0007669"/>
    <property type="project" value="EnsemblFungi"/>
</dbReference>
<dbReference type="GeneID" id="11535414"/>
<dbReference type="GO" id="GO:0007021">
    <property type="term" value="P:tubulin complex assembly"/>
    <property type="evidence" value="ECO:0007669"/>
    <property type="project" value="EnsemblFungi"/>
</dbReference>
<dbReference type="PANTHER" id="PTHR21100">
    <property type="entry name" value="PREFOLDIN SUBUNIT 4"/>
    <property type="match status" value="1"/>
</dbReference>
<name>G8BVB0_TETPH</name>
<accession>G8BVB0</accession>
<keyword evidence="5" id="KW-1185">Reference proteome</keyword>
<keyword evidence="2" id="KW-0143">Chaperone</keyword>
<dbReference type="OrthoDB" id="10250441at2759"/>
<dbReference type="RefSeq" id="XP_003686126.1">
    <property type="nucleotide sequence ID" value="XM_003686078.1"/>
</dbReference>
<dbReference type="Gene3D" id="1.10.287.370">
    <property type="match status" value="1"/>
</dbReference>
<dbReference type="HOGENOM" id="CLU_130032_2_0_1"/>
<dbReference type="Proteomes" id="UP000005666">
    <property type="component" value="Chromosome 6"/>
</dbReference>
<dbReference type="GO" id="GO:0032968">
    <property type="term" value="P:positive regulation of transcription elongation by RNA polymerase II"/>
    <property type="evidence" value="ECO:0007669"/>
    <property type="project" value="EnsemblFungi"/>
</dbReference>
<proteinExistence type="inferred from homology"/>
<evidence type="ECO:0000256" key="1">
    <source>
        <dbReference type="ARBA" id="ARBA00008045"/>
    </source>
</evidence>
<keyword evidence="3" id="KW-0175">Coiled coil</keyword>
<sequence length="100" mass="11683">MRKDLIDEELSREKQEKDYLDDVSLEIELIDEDDKVSYKVGDLFLSLKQSEVTELLEKDIEAIDAKIEELESKESEISSRIKDLKSLLYAKFGDNINLER</sequence>
<evidence type="ECO:0008006" key="6">
    <source>
        <dbReference type="Google" id="ProtNLM"/>
    </source>
</evidence>
<evidence type="ECO:0000313" key="5">
    <source>
        <dbReference type="Proteomes" id="UP000005666"/>
    </source>
</evidence>
<dbReference type="PIRSF" id="PIRSF016477">
    <property type="entry name" value="Prefoldin_subunit_4"/>
    <property type="match status" value="1"/>
</dbReference>
<dbReference type="OMA" id="NARMDEF"/>
<gene>
    <name evidence="4" type="primary">TPHA0F02100</name>
    <name evidence="4" type="ordered locus">TPHA_0F02100</name>
</gene>
<dbReference type="InterPro" id="IPR016661">
    <property type="entry name" value="PFDN4"/>
</dbReference>
<evidence type="ECO:0000313" key="4">
    <source>
        <dbReference type="EMBL" id="CCE63692.1"/>
    </source>
</evidence>
<dbReference type="eggNOG" id="KOG1760">
    <property type="taxonomic scope" value="Eukaryota"/>
</dbReference>
<dbReference type="KEGG" id="tpf:TPHA_0F02100"/>
<feature type="coiled-coil region" evidence="3">
    <location>
        <begin position="53"/>
        <end position="87"/>
    </location>
</feature>
<reference evidence="4 5" key="1">
    <citation type="journal article" date="2011" name="Proc. Natl. Acad. Sci. U.S.A.">
        <title>Evolutionary erosion of yeast sex chromosomes by mating-type switching accidents.</title>
        <authorList>
            <person name="Gordon J.L."/>
            <person name="Armisen D."/>
            <person name="Proux-Wera E."/>
            <person name="Oheigeartaigh S.S."/>
            <person name="Byrne K.P."/>
            <person name="Wolfe K.H."/>
        </authorList>
    </citation>
    <scope>NUCLEOTIDE SEQUENCE [LARGE SCALE GENOMIC DNA]</scope>
    <source>
        <strain evidence="5">ATCC 24235 / CBS 4417 / NBRC 1672 / NRRL Y-8282 / UCD 70-5</strain>
    </source>
</reference>
<dbReference type="STRING" id="1071381.G8BVB0"/>
<dbReference type="GO" id="GO:0016272">
    <property type="term" value="C:prefoldin complex"/>
    <property type="evidence" value="ECO:0007669"/>
    <property type="project" value="EnsemblFungi"/>
</dbReference>
<protein>
    <recommendedName>
        <fullName evidence="6">Prefoldin subunit 4</fullName>
    </recommendedName>
</protein>
<comment type="similarity">
    <text evidence="1">Belongs to the prefoldin subunit beta family.</text>
</comment>
<dbReference type="GO" id="GO:0005737">
    <property type="term" value="C:cytoplasm"/>
    <property type="evidence" value="ECO:0007669"/>
    <property type="project" value="EnsemblFungi"/>
</dbReference>
<dbReference type="SUPFAM" id="SSF46579">
    <property type="entry name" value="Prefoldin"/>
    <property type="match status" value="1"/>
</dbReference>
<dbReference type="AlphaFoldDB" id="G8BVB0"/>
<dbReference type="Pfam" id="PF01920">
    <property type="entry name" value="Prefoldin_2"/>
    <property type="match status" value="1"/>
</dbReference>
<organism evidence="4 5">
    <name type="scientific">Tetrapisispora phaffii (strain ATCC 24235 / CBS 4417 / NBRC 1672 / NRRL Y-8282 / UCD 70-5)</name>
    <name type="common">Yeast</name>
    <name type="synonym">Fabospora phaffii</name>
    <dbReference type="NCBI Taxonomy" id="1071381"/>
    <lineage>
        <taxon>Eukaryota</taxon>
        <taxon>Fungi</taxon>
        <taxon>Dikarya</taxon>
        <taxon>Ascomycota</taxon>
        <taxon>Saccharomycotina</taxon>
        <taxon>Saccharomycetes</taxon>
        <taxon>Saccharomycetales</taxon>
        <taxon>Saccharomycetaceae</taxon>
        <taxon>Tetrapisispora</taxon>
    </lineage>
</organism>
<dbReference type="EMBL" id="HE612861">
    <property type="protein sequence ID" value="CCE63692.1"/>
    <property type="molecule type" value="Genomic_DNA"/>
</dbReference>
<dbReference type="GO" id="GO:0071629">
    <property type="term" value="P:cytoplasm protein quality control by the ubiquitin-proteasome system"/>
    <property type="evidence" value="ECO:0007669"/>
    <property type="project" value="EnsemblFungi"/>
</dbReference>
<dbReference type="InterPro" id="IPR002777">
    <property type="entry name" value="PFD_beta-like"/>
</dbReference>
<dbReference type="GO" id="GO:0006457">
    <property type="term" value="P:protein folding"/>
    <property type="evidence" value="ECO:0007669"/>
    <property type="project" value="InterPro"/>
</dbReference>
<dbReference type="GO" id="GO:0051082">
    <property type="term" value="F:unfolded protein binding"/>
    <property type="evidence" value="ECO:0007669"/>
    <property type="project" value="InterPro"/>
</dbReference>
<evidence type="ECO:0000256" key="3">
    <source>
        <dbReference type="SAM" id="Coils"/>
    </source>
</evidence>